<dbReference type="GO" id="GO:0003676">
    <property type="term" value="F:nucleic acid binding"/>
    <property type="evidence" value="ECO:0007669"/>
    <property type="project" value="InterPro"/>
</dbReference>
<organism evidence="4 5">
    <name type="scientific">Senna tora</name>
    <dbReference type="NCBI Taxonomy" id="362788"/>
    <lineage>
        <taxon>Eukaryota</taxon>
        <taxon>Viridiplantae</taxon>
        <taxon>Streptophyta</taxon>
        <taxon>Embryophyta</taxon>
        <taxon>Tracheophyta</taxon>
        <taxon>Spermatophyta</taxon>
        <taxon>Magnoliopsida</taxon>
        <taxon>eudicotyledons</taxon>
        <taxon>Gunneridae</taxon>
        <taxon>Pentapetalae</taxon>
        <taxon>rosids</taxon>
        <taxon>fabids</taxon>
        <taxon>Fabales</taxon>
        <taxon>Fabaceae</taxon>
        <taxon>Caesalpinioideae</taxon>
        <taxon>Cassia clade</taxon>
        <taxon>Senna</taxon>
    </lineage>
</organism>
<dbReference type="OrthoDB" id="428918at2759"/>
<dbReference type="PANTHER" id="PTHR31286:SF99">
    <property type="entry name" value="DUF4283 DOMAIN-CONTAINING PROTEIN"/>
    <property type="match status" value="1"/>
</dbReference>
<gene>
    <name evidence="4" type="ORF">G2W53_011007</name>
</gene>
<sequence length="1287" mass="148136">MTDPPPSELDHPPSPDEERMSYRDSVRGPQRKLEYGDEEPGEEEEDINKDDDIESEESSSEDSEEDPDPEEGNGILVDKDAFDRLNFIISDKEWKRLSRPFRKSLIIKPLGKTIGFKFLLRKFDTFSDQDFALTGGPWIILDHYLTVRPWTSLFDPNEQIQKLAAWVHLPGLPIELYDEKFLYSIGGHIGKVLRIDANTSSQLRGKFARICVELDLSKPLRSQYSVHGKVRRIEYGGLHFICFECGVYGYDSEHCRIRKEREEKEKQMKEKNGEAIPDEKRNVEGPQFGEQEEMEQREISSEDLNQMTVYQEDWKKKEKNPVFDDGDSKETALEEPNIDQMEIGTPSKNKDEPNEQKEPDPSEEKMDVMIIGTPIKQPEEVPQEHKRTEESRMEPKRANPKDKPPDNGRKKSPGIQAKNSNKSSFKGSKKEGAAGRKFYLAFKKIKRIYKPDMILLFETRCSGLKVKNVIKSLGYQFHEINEARGFSGGIWAAWNQVCDVHCVRSHEQFIHLELTNPNSSKWSMIDVYASPQQQVRDNIWPIIEDICNNYNYPVVVAGDFNEIAATTEQKGVDSQMCKGVICSKNGLTAVKNIVKLSSDHHPMLIDAEEHGSHGNERPFRSEACWMQHDNFKKLIKESWNTSEDLTCMLNQFKDSLRKWNRDTFGNIKKRKNTLLKRIKGIQEAQEKKYNPFLYKLGKTLSAELEQVLNQEEALWFQKARCQWIKDGFKQTQEIGKYLGANLIHGRHTKMKYSHITERIKNRLAGWKANCLSLAGRATLTQSVLSTIPYYFMQHSSVPKGVLKEIERLNRSFLWGSTTEKRKQHQVSWSKVCMPRQLGGLGIRSLEAMNKAFHYKLLWQLLCNQNSLWVKVVANKYKERAMVHSIRNTEELVKDFTRSLGYWDVEKLCRTLPSNLVNKVVEIIPPDPNLGPDHVRWEDGKDGVFSISSEYYKIMGIHKKESSLFWTTLWKCKIQERSKLTLWRLMHDQLPSRSRLGSWSSINPLCLWCQCSRETNMHALRDCPKIANVWKAFINPKDRALFFSLPGKEWVSWNLKKKQTFYNIPWPYLFSSICSLCWNWRNTKQKDLEFEFPLEAHRIILYQAKTRAHAWIGDAAQPATRIGDSPGWIKLEGDWVKLNVDGAVSQETGFAGCGGVLRNCNGCWVKGFMCNLGKTSVICAELWGIFLGLKLAKDLGARKVIMECDSLKAVQLIQPRPGEDFNQLPMVGNIRKLLNLGWEAILTHVPRTCNNCADMLAKSSIGSRNGFHTLDSPPCMLSSVLLLDNCIQ</sequence>
<accession>A0A834X0Z3</accession>
<dbReference type="InterPro" id="IPR040256">
    <property type="entry name" value="At4g02000-like"/>
</dbReference>
<evidence type="ECO:0000313" key="5">
    <source>
        <dbReference type="Proteomes" id="UP000634136"/>
    </source>
</evidence>
<dbReference type="InterPro" id="IPR002156">
    <property type="entry name" value="RNaseH_domain"/>
</dbReference>
<dbReference type="Pfam" id="PF13456">
    <property type="entry name" value="RVT_3"/>
    <property type="match status" value="1"/>
</dbReference>
<keyword evidence="5" id="KW-1185">Reference proteome</keyword>
<feature type="domain" description="RNase H type-1" evidence="2">
    <location>
        <begin position="1138"/>
        <end position="1258"/>
    </location>
</feature>
<dbReference type="InterPro" id="IPR036691">
    <property type="entry name" value="Endo/exonu/phosph_ase_sf"/>
</dbReference>
<evidence type="ECO:0000259" key="3">
    <source>
        <dbReference type="Pfam" id="PF13966"/>
    </source>
</evidence>
<proteinExistence type="predicted"/>
<evidence type="ECO:0000259" key="2">
    <source>
        <dbReference type="Pfam" id="PF13456"/>
    </source>
</evidence>
<dbReference type="PANTHER" id="PTHR31286">
    <property type="entry name" value="GLYCINE-RICH CELL WALL STRUCTURAL PROTEIN 1.8-LIKE"/>
    <property type="match status" value="1"/>
</dbReference>
<dbReference type="SUPFAM" id="SSF56219">
    <property type="entry name" value="DNase I-like"/>
    <property type="match status" value="1"/>
</dbReference>
<dbReference type="Proteomes" id="UP000634136">
    <property type="component" value="Unassembled WGS sequence"/>
</dbReference>
<evidence type="ECO:0000313" key="4">
    <source>
        <dbReference type="EMBL" id="KAF7836148.1"/>
    </source>
</evidence>
<dbReference type="Gene3D" id="3.30.420.10">
    <property type="entry name" value="Ribonuclease H-like superfamily/Ribonuclease H"/>
    <property type="match status" value="1"/>
</dbReference>
<dbReference type="Pfam" id="PF13966">
    <property type="entry name" value="zf-RVT"/>
    <property type="match status" value="1"/>
</dbReference>
<dbReference type="SUPFAM" id="SSF53098">
    <property type="entry name" value="Ribonuclease H-like"/>
    <property type="match status" value="1"/>
</dbReference>
<feature type="compositionally biased region" description="Low complexity" evidence="1">
    <location>
        <begin position="417"/>
        <end position="426"/>
    </location>
</feature>
<name>A0A834X0Z3_9FABA</name>
<dbReference type="InterPro" id="IPR026960">
    <property type="entry name" value="RVT-Znf"/>
</dbReference>
<evidence type="ECO:0000256" key="1">
    <source>
        <dbReference type="SAM" id="MobiDB-lite"/>
    </source>
</evidence>
<feature type="compositionally biased region" description="Acidic residues" evidence="1">
    <location>
        <begin position="36"/>
        <end position="71"/>
    </location>
</feature>
<dbReference type="CDD" id="cd06222">
    <property type="entry name" value="RNase_H_like"/>
    <property type="match status" value="1"/>
</dbReference>
<reference evidence="4" key="1">
    <citation type="submission" date="2020-09" db="EMBL/GenBank/DDBJ databases">
        <title>Genome-Enabled Discovery of Anthraquinone Biosynthesis in Senna tora.</title>
        <authorList>
            <person name="Kang S.-H."/>
            <person name="Pandey R.P."/>
            <person name="Lee C.-M."/>
            <person name="Sim J.-S."/>
            <person name="Jeong J.-T."/>
            <person name="Choi B.-S."/>
            <person name="Jung M."/>
            <person name="Ginzburg D."/>
            <person name="Zhao K."/>
            <person name="Won S.Y."/>
            <person name="Oh T.-J."/>
            <person name="Yu Y."/>
            <person name="Kim N.-H."/>
            <person name="Lee O.R."/>
            <person name="Lee T.-H."/>
            <person name="Bashyal P."/>
            <person name="Kim T.-S."/>
            <person name="Lee W.-H."/>
            <person name="Kawkins C."/>
            <person name="Kim C.-K."/>
            <person name="Kim J.S."/>
            <person name="Ahn B.O."/>
            <person name="Rhee S.Y."/>
            <person name="Sohng J.K."/>
        </authorList>
    </citation>
    <scope>NUCLEOTIDE SEQUENCE</scope>
    <source>
        <tissue evidence="4">Leaf</tissue>
    </source>
</reference>
<dbReference type="GO" id="GO:0004523">
    <property type="term" value="F:RNA-DNA hybrid ribonuclease activity"/>
    <property type="evidence" value="ECO:0007669"/>
    <property type="project" value="InterPro"/>
</dbReference>
<dbReference type="InterPro" id="IPR036397">
    <property type="entry name" value="RNaseH_sf"/>
</dbReference>
<dbReference type="InterPro" id="IPR012337">
    <property type="entry name" value="RNaseH-like_sf"/>
</dbReference>
<dbReference type="Gene3D" id="3.60.10.10">
    <property type="entry name" value="Endonuclease/exonuclease/phosphatase"/>
    <property type="match status" value="1"/>
</dbReference>
<protein>
    <submittedName>
        <fullName evidence="4">Ribonuclease H</fullName>
    </submittedName>
</protein>
<dbReference type="InterPro" id="IPR044730">
    <property type="entry name" value="RNase_H-like_dom_plant"/>
</dbReference>
<feature type="compositionally biased region" description="Basic and acidic residues" evidence="1">
    <location>
        <begin position="312"/>
        <end position="332"/>
    </location>
</feature>
<feature type="compositionally biased region" description="Basic and acidic residues" evidence="1">
    <location>
        <begin position="8"/>
        <end position="35"/>
    </location>
</feature>
<feature type="compositionally biased region" description="Basic and acidic residues" evidence="1">
    <location>
        <begin position="263"/>
        <end position="283"/>
    </location>
</feature>
<feature type="compositionally biased region" description="Basic and acidic residues" evidence="1">
    <location>
        <begin position="348"/>
        <end position="367"/>
    </location>
</feature>
<feature type="compositionally biased region" description="Basic and acidic residues" evidence="1">
    <location>
        <begin position="377"/>
        <end position="409"/>
    </location>
</feature>
<dbReference type="EMBL" id="JAAIUW010000004">
    <property type="protein sequence ID" value="KAF7836148.1"/>
    <property type="molecule type" value="Genomic_DNA"/>
</dbReference>
<feature type="region of interest" description="Disordered" evidence="1">
    <location>
        <begin position="263"/>
        <end position="429"/>
    </location>
</feature>
<comment type="caution">
    <text evidence="4">The sequence shown here is derived from an EMBL/GenBank/DDBJ whole genome shotgun (WGS) entry which is preliminary data.</text>
</comment>
<feature type="region of interest" description="Disordered" evidence="1">
    <location>
        <begin position="1"/>
        <end position="76"/>
    </location>
</feature>
<feature type="domain" description="Reverse transcriptase zinc-binding" evidence="3">
    <location>
        <begin position="944"/>
        <end position="1029"/>
    </location>
</feature>